<evidence type="ECO:0000313" key="3">
    <source>
        <dbReference type="Proteomes" id="UP000304148"/>
    </source>
</evidence>
<evidence type="ECO:0000313" key="2">
    <source>
        <dbReference type="EMBL" id="SYX86508.1"/>
    </source>
</evidence>
<evidence type="ECO:0000256" key="1">
    <source>
        <dbReference type="ARBA" id="ARBA00022795"/>
    </source>
</evidence>
<proteinExistence type="predicted"/>
<dbReference type="SUPFAM" id="SSF140566">
    <property type="entry name" value="FlgN-like"/>
    <property type="match status" value="1"/>
</dbReference>
<name>A0A383RHN6_PAEAL</name>
<dbReference type="EMBL" id="LS992241">
    <property type="protein sequence ID" value="SYX86508.1"/>
    <property type="molecule type" value="Genomic_DNA"/>
</dbReference>
<reference evidence="3" key="1">
    <citation type="submission" date="2018-08" db="EMBL/GenBank/DDBJ databases">
        <authorList>
            <person name="Chevrot R."/>
        </authorList>
    </citation>
    <scope>NUCLEOTIDE SEQUENCE [LARGE SCALE GENOMIC DNA]</scope>
</reference>
<protein>
    <submittedName>
        <fullName evidence="2">Flgn family protein</fullName>
    </submittedName>
</protein>
<gene>
    <name evidence="2" type="ORF">PBLR_14934</name>
</gene>
<accession>A0A383RHN6</accession>
<organism evidence="2 3">
    <name type="scientific">Paenibacillus alvei</name>
    <name type="common">Bacillus alvei</name>
    <dbReference type="NCBI Taxonomy" id="44250"/>
    <lineage>
        <taxon>Bacteria</taxon>
        <taxon>Bacillati</taxon>
        <taxon>Bacillota</taxon>
        <taxon>Bacilli</taxon>
        <taxon>Bacillales</taxon>
        <taxon>Paenibacillaceae</taxon>
        <taxon>Paenibacillus</taxon>
    </lineage>
</organism>
<dbReference type="Pfam" id="PF05130">
    <property type="entry name" value="FlgN"/>
    <property type="match status" value="1"/>
</dbReference>
<dbReference type="GO" id="GO:0044780">
    <property type="term" value="P:bacterial-type flagellum assembly"/>
    <property type="evidence" value="ECO:0007669"/>
    <property type="project" value="InterPro"/>
</dbReference>
<sequence length="171" mass="19555">MSGGTGVSVQRIIGSLTLLNDLHKQLLDIAEEKKQVIIKNDVEGLSQLMTKESRLLKQVMEVDEERLQATQEFIQEKGIRSQLNLTVTEIARLVFQAEERVELLNIQRDLSDTLHKLKESNVIIQELLQQSLSFVEYSLNLYMSRPEDEVVYQHPAQGNSSTPRSMFDTRA</sequence>
<dbReference type="Gene3D" id="1.20.58.300">
    <property type="entry name" value="FlgN-like"/>
    <property type="match status" value="1"/>
</dbReference>
<dbReference type="AlphaFoldDB" id="A0A383RHN6"/>
<dbReference type="Proteomes" id="UP000304148">
    <property type="component" value="Chromosome"/>
</dbReference>
<keyword evidence="1" id="KW-1005">Bacterial flagellum biogenesis</keyword>
<dbReference type="InterPro" id="IPR007809">
    <property type="entry name" value="FlgN-like"/>
</dbReference>
<dbReference type="InterPro" id="IPR036679">
    <property type="entry name" value="FlgN-like_sf"/>
</dbReference>